<sequence>MKKFKYLISLFFILIISSCKTVSSSESFDSYSDCINLVIEDYYKMYSDDINKYNFFSVEYEPMSSKGYYLFNILPMQDNNYSYIIDTLDSKSYLPSYYIEYKTKVFFIEEENRKETTIELLKYLDSHKMLDSTKVKIQLGLLHPKDVTPIKRKSDDLKNGVSYVICKDKPLYIKKRVRSNIYISPDDEIFNVCE</sequence>
<dbReference type="RefSeq" id="WP_408076251.1">
    <property type="nucleotide sequence ID" value="NZ_JBELQB010000031.1"/>
</dbReference>
<evidence type="ECO:0000313" key="3">
    <source>
        <dbReference type="Proteomes" id="UP001629059"/>
    </source>
</evidence>
<feature type="chain" id="PRO_5047346288" description="Lipoprotein" evidence="1">
    <location>
        <begin position="22"/>
        <end position="194"/>
    </location>
</feature>
<organism evidence="2 3">
    <name type="scientific">Flavobacterium rhizophilum</name>
    <dbReference type="NCBI Taxonomy" id="3163296"/>
    <lineage>
        <taxon>Bacteria</taxon>
        <taxon>Pseudomonadati</taxon>
        <taxon>Bacteroidota</taxon>
        <taxon>Flavobacteriia</taxon>
        <taxon>Flavobacteriales</taxon>
        <taxon>Flavobacteriaceae</taxon>
        <taxon>Flavobacterium</taxon>
    </lineage>
</organism>
<feature type="signal peptide" evidence="1">
    <location>
        <begin position="1"/>
        <end position="21"/>
    </location>
</feature>
<dbReference type="PROSITE" id="PS51257">
    <property type="entry name" value="PROKAR_LIPOPROTEIN"/>
    <property type="match status" value="1"/>
</dbReference>
<keyword evidence="3" id="KW-1185">Reference proteome</keyword>
<evidence type="ECO:0000256" key="1">
    <source>
        <dbReference type="SAM" id="SignalP"/>
    </source>
</evidence>
<gene>
    <name evidence="2" type="ORF">ABS768_17540</name>
</gene>
<evidence type="ECO:0008006" key="4">
    <source>
        <dbReference type="Google" id="ProtNLM"/>
    </source>
</evidence>
<comment type="caution">
    <text evidence="2">The sequence shown here is derived from an EMBL/GenBank/DDBJ whole genome shotgun (WGS) entry which is preliminary data.</text>
</comment>
<accession>A0ABW8YIL6</accession>
<dbReference type="Proteomes" id="UP001629059">
    <property type="component" value="Unassembled WGS sequence"/>
</dbReference>
<proteinExistence type="predicted"/>
<evidence type="ECO:0000313" key="2">
    <source>
        <dbReference type="EMBL" id="MFL9839302.1"/>
    </source>
</evidence>
<reference evidence="2 3" key="1">
    <citation type="submission" date="2024-06" db="EMBL/GenBank/DDBJ databases">
        <authorList>
            <person name="Kaempfer P."/>
            <person name="Viver T."/>
        </authorList>
    </citation>
    <scope>NUCLEOTIDE SEQUENCE [LARGE SCALE GENOMIC DNA]</scope>
    <source>
        <strain evidence="2 3">ST-75</strain>
    </source>
</reference>
<keyword evidence="1" id="KW-0732">Signal</keyword>
<name>A0ABW8YIL6_9FLAO</name>
<protein>
    <recommendedName>
        <fullName evidence="4">Lipoprotein</fullName>
    </recommendedName>
</protein>
<dbReference type="EMBL" id="JBELQB010000031">
    <property type="protein sequence ID" value="MFL9839302.1"/>
    <property type="molecule type" value="Genomic_DNA"/>
</dbReference>